<sequence>MKMRGTAMLLMCFGCFSVALSQDPMILEALNGSGDDLENSGSGDWESSGVHPPAEGETGTPSAPPSSPHPEDFQHQAVSASPMETRRITTPPHAKATPLAPPTAITAGNVEHEVAGESMITPPEEEGTAPPAARRHTTPRLEEADGPDSSGDGAESGDGAVGMSTSSPLTTARRTESMFNEEKLIPHGRAYDTDSETGDDSDLTFDPKTKEEEAETTDSPVGSLAKSQGLLEKKEVLAGVLIGGVGGVVLAVALLSFMGYRMKKKDEGSYSLDVQQSRYQRPQRQEEFLA</sequence>
<keyword evidence="9 10" id="KW-0357">Heparan sulfate</keyword>
<keyword evidence="5 10" id="KW-0654">Proteoglycan</keyword>
<comment type="similarity">
    <text evidence="2 10">Belongs to the syndecan proteoglycan family.</text>
</comment>
<dbReference type="GO" id="GO:0009986">
    <property type="term" value="C:cell surface"/>
    <property type="evidence" value="ECO:0007669"/>
    <property type="project" value="TreeGrafter"/>
</dbReference>
<feature type="compositionally biased region" description="Acidic residues" evidence="11">
    <location>
        <begin position="193"/>
        <end position="203"/>
    </location>
</feature>
<dbReference type="OrthoDB" id="10044468at2759"/>
<feature type="region of interest" description="Disordered" evidence="11">
    <location>
        <begin position="267"/>
        <end position="290"/>
    </location>
</feature>
<accession>A0A9D3PL48</accession>
<dbReference type="InterPro" id="IPR001050">
    <property type="entry name" value="Syndecan"/>
</dbReference>
<dbReference type="PROSITE" id="PS00964">
    <property type="entry name" value="SYNDECAN"/>
    <property type="match status" value="1"/>
</dbReference>
<evidence type="ECO:0000256" key="3">
    <source>
        <dbReference type="ARBA" id="ARBA00010241"/>
    </source>
</evidence>
<keyword evidence="8 10" id="KW-0325">Glycoprotein</keyword>
<feature type="transmembrane region" description="Helical" evidence="12">
    <location>
        <begin position="236"/>
        <end position="257"/>
    </location>
</feature>
<comment type="caution">
    <text evidence="15">The sequence shown here is derived from an EMBL/GenBank/DDBJ whole genome shotgun (WGS) entry which is preliminary data.</text>
</comment>
<evidence type="ECO:0000256" key="9">
    <source>
        <dbReference type="ARBA" id="ARBA00023207"/>
    </source>
</evidence>
<dbReference type="PANTHER" id="PTHR10915">
    <property type="entry name" value="SYNDECAN"/>
    <property type="match status" value="1"/>
</dbReference>
<protein>
    <recommendedName>
        <fullName evidence="10">Syndecan</fullName>
    </recommendedName>
</protein>
<dbReference type="EMBL" id="JAFDVH010000018">
    <property type="protein sequence ID" value="KAG7460570.1"/>
    <property type="molecule type" value="Genomic_DNA"/>
</dbReference>
<dbReference type="InterPro" id="IPR030479">
    <property type="entry name" value="Syndecan_CS"/>
</dbReference>
<evidence type="ECO:0000256" key="4">
    <source>
        <dbReference type="ARBA" id="ARBA00022692"/>
    </source>
</evidence>
<evidence type="ECO:0000256" key="10">
    <source>
        <dbReference type="RuleBase" id="RU000649"/>
    </source>
</evidence>
<feature type="chain" id="PRO_5038778381" description="Syndecan" evidence="13">
    <location>
        <begin position="22"/>
        <end position="290"/>
    </location>
</feature>
<evidence type="ECO:0000256" key="12">
    <source>
        <dbReference type="SAM" id="Phobius"/>
    </source>
</evidence>
<comment type="subcellular location">
    <subcellularLocation>
        <location evidence="1 10">Membrane</location>
        <topology evidence="1 10">Single-pass type I membrane protein</topology>
    </subcellularLocation>
</comment>
<evidence type="ECO:0000256" key="13">
    <source>
        <dbReference type="SAM" id="SignalP"/>
    </source>
</evidence>
<keyword evidence="16" id="KW-1185">Reference proteome</keyword>
<feature type="compositionally biased region" description="Polar residues" evidence="11">
    <location>
        <begin position="272"/>
        <end position="282"/>
    </location>
</feature>
<dbReference type="PANTHER" id="PTHR10915:SF1">
    <property type="entry name" value="SYNDECAN"/>
    <property type="match status" value="1"/>
</dbReference>
<evidence type="ECO:0000256" key="1">
    <source>
        <dbReference type="ARBA" id="ARBA00004479"/>
    </source>
</evidence>
<feature type="compositionally biased region" description="Low complexity" evidence="11">
    <location>
        <begin position="89"/>
        <end position="107"/>
    </location>
</feature>
<gene>
    <name evidence="15" type="ORF">MATL_G00200190</name>
</gene>
<dbReference type="GO" id="GO:0016020">
    <property type="term" value="C:membrane"/>
    <property type="evidence" value="ECO:0007669"/>
    <property type="project" value="UniProtKB-SubCell"/>
</dbReference>
<keyword evidence="13" id="KW-0732">Signal</keyword>
<evidence type="ECO:0000256" key="7">
    <source>
        <dbReference type="ARBA" id="ARBA00023136"/>
    </source>
</evidence>
<dbReference type="Pfam" id="PF01034">
    <property type="entry name" value="Syndecan"/>
    <property type="match status" value="1"/>
</dbReference>
<feature type="compositionally biased region" description="Polar residues" evidence="11">
    <location>
        <begin position="163"/>
        <end position="172"/>
    </location>
</feature>
<dbReference type="InterPro" id="IPR027789">
    <property type="entry name" value="Syndecan/Neurexin_dom"/>
</dbReference>
<dbReference type="Proteomes" id="UP001046870">
    <property type="component" value="Chromosome 18"/>
</dbReference>
<dbReference type="GO" id="GO:0016477">
    <property type="term" value="P:cell migration"/>
    <property type="evidence" value="ECO:0007669"/>
    <property type="project" value="TreeGrafter"/>
</dbReference>
<dbReference type="AlphaFoldDB" id="A0A9D3PL48"/>
<keyword evidence="7 12" id="KW-0472">Membrane</keyword>
<evidence type="ECO:0000256" key="8">
    <source>
        <dbReference type="ARBA" id="ARBA00023180"/>
    </source>
</evidence>
<reference evidence="15" key="1">
    <citation type="submission" date="2021-01" db="EMBL/GenBank/DDBJ databases">
        <authorList>
            <person name="Zahm M."/>
            <person name="Roques C."/>
            <person name="Cabau C."/>
            <person name="Klopp C."/>
            <person name="Donnadieu C."/>
            <person name="Jouanno E."/>
            <person name="Lampietro C."/>
            <person name="Louis A."/>
            <person name="Herpin A."/>
            <person name="Echchiki A."/>
            <person name="Berthelot C."/>
            <person name="Parey E."/>
            <person name="Roest-Crollius H."/>
            <person name="Braasch I."/>
            <person name="Postlethwait J."/>
            <person name="Bobe J."/>
            <person name="Montfort J."/>
            <person name="Bouchez O."/>
            <person name="Begum T."/>
            <person name="Mejri S."/>
            <person name="Adams A."/>
            <person name="Chen W.-J."/>
            <person name="Guiguen Y."/>
        </authorList>
    </citation>
    <scope>NUCLEOTIDE SEQUENCE</scope>
    <source>
        <strain evidence="15">YG-15Mar2019-1</strain>
        <tissue evidence="15">Brain</tissue>
    </source>
</reference>
<evidence type="ECO:0000256" key="11">
    <source>
        <dbReference type="SAM" id="MobiDB-lite"/>
    </source>
</evidence>
<proteinExistence type="inferred from homology"/>
<keyword evidence="4 10" id="KW-0812">Transmembrane</keyword>
<keyword evidence="6 12" id="KW-1133">Transmembrane helix</keyword>
<evidence type="ECO:0000256" key="5">
    <source>
        <dbReference type="ARBA" id="ARBA00022974"/>
    </source>
</evidence>
<feature type="domain" description="Syndecan/Neurexin" evidence="14">
    <location>
        <begin position="230"/>
        <end position="288"/>
    </location>
</feature>
<evidence type="ECO:0000256" key="6">
    <source>
        <dbReference type="ARBA" id="ARBA00022989"/>
    </source>
</evidence>
<feature type="compositionally biased region" description="Basic and acidic residues" evidence="11">
    <location>
        <begin position="173"/>
        <end position="192"/>
    </location>
</feature>
<evidence type="ECO:0000313" key="15">
    <source>
        <dbReference type="EMBL" id="KAG7460570.1"/>
    </source>
</evidence>
<evidence type="ECO:0000313" key="16">
    <source>
        <dbReference type="Proteomes" id="UP001046870"/>
    </source>
</evidence>
<evidence type="ECO:0000256" key="2">
    <source>
        <dbReference type="ARBA" id="ARBA00005343"/>
    </source>
</evidence>
<feature type="region of interest" description="Disordered" evidence="11">
    <location>
        <begin position="31"/>
        <end position="226"/>
    </location>
</feature>
<comment type="similarity">
    <text evidence="3">Belongs to the neurexin family.</text>
</comment>
<name>A0A9D3PL48_MEGAT</name>
<feature type="signal peptide" evidence="13">
    <location>
        <begin position="1"/>
        <end position="21"/>
    </location>
</feature>
<comment type="function">
    <text evidence="10">Cell surface proteoglycan.</text>
</comment>
<organism evidence="15 16">
    <name type="scientific">Megalops atlanticus</name>
    <name type="common">Tarpon</name>
    <name type="synonym">Clupea gigantea</name>
    <dbReference type="NCBI Taxonomy" id="7932"/>
    <lineage>
        <taxon>Eukaryota</taxon>
        <taxon>Metazoa</taxon>
        <taxon>Chordata</taxon>
        <taxon>Craniata</taxon>
        <taxon>Vertebrata</taxon>
        <taxon>Euteleostomi</taxon>
        <taxon>Actinopterygii</taxon>
        <taxon>Neopterygii</taxon>
        <taxon>Teleostei</taxon>
        <taxon>Elopiformes</taxon>
        <taxon>Megalopidae</taxon>
        <taxon>Megalops</taxon>
    </lineage>
</organism>
<evidence type="ECO:0000259" key="14">
    <source>
        <dbReference type="Pfam" id="PF01034"/>
    </source>
</evidence>